<protein>
    <recommendedName>
        <fullName evidence="3">Transport and Golgi organization protein 2</fullName>
    </recommendedName>
</protein>
<dbReference type="Proteomes" id="UP000002875">
    <property type="component" value="Plasmid pEMTOL01"/>
</dbReference>
<reference evidence="1 2" key="1">
    <citation type="submission" date="2011-07" db="EMBL/GenBank/DDBJ databases">
        <title>The complete genome of plasmid 1 of Emticicia oligotrophica DSM 17448.</title>
        <authorList>
            <consortium name="US DOE Joint Genome Institute (JGI-PGF)"/>
            <person name="Lucas S."/>
            <person name="Han J."/>
            <person name="Lapidus A."/>
            <person name="Bruce D."/>
            <person name="Goodwin L."/>
            <person name="Pitluck S."/>
            <person name="Peters L."/>
            <person name="Kyrpides N."/>
            <person name="Mavromatis K."/>
            <person name="Ivanova N."/>
            <person name="Ovchinnikova G."/>
            <person name="Teshima H."/>
            <person name="Detter J.C."/>
            <person name="Tapia R."/>
            <person name="Han C."/>
            <person name="Land M."/>
            <person name="Hauser L."/>
            <person name="Markowitz V."/>
            <person name="Cheng J.-F."/>
            <person name="Hugenholtz P."/>
            <person name="Woyke T."/>
            <person name="Wu D."/>
            <person name="Tindall B."/>
            <person name="Pomrenke H."/>
            <person name="Brambilla E."/>
            <person name="Klenk H.-P."/>
            <person name="Eisen J.A."/>
        </authorList>
    </citation>
    <scope>NUCLEOTIDE SEQUENCE [LARGE SCALE GENOMIC DNA]</scope>
    <source>
        <strain evidence="2">DSM 17448 / GPTSA100-15</strain>
        <plasmid evidence="1 2">pEMTOL01</plasmid>
    </source>
</reference>
<dbReference type="Pfam" id="PF05742">
    <property type="entry name" value="TANGO2"/>
    <property type="match status" value="1"/>
</dbReference>
<evidence type="ECO:0008006" key="3">
    <source>
        <dbReference type="Google" id="ProtNLM"/>
    </source>
</evidence>
<keyword evidence="1" id="KW-0614">Plasmid</keyword>
<dbReference type="RefSeq" id="WP_015026246.1">
    <property type="nucleotide sequence ID" value="NC_018742.1"/>
</dbReference>
<name>A0ABM5N7H6_EMTOG</name>
<sequence length="233" mass="27463">MCTVSYVPLENGFMLTSSRDEKAHRPTAIPQVYELNNENLIFPKDLQSGGTWIALAPTEKRMACLLNGAFENHQKKDQYRMSRGKVLLENFKYPNAEIFNAFQTFEDIEPFTLLLLEIDQFLKFSELRWDGTQKYFSRINIQKPKIWSSATLYDRTIREEREAKFENWLAHNNWKDIENFHAQKHGLSTQNDIIMKREEGLQTLSISQIHYQQSNFTFNYSDLVEQKTYSINA</sequence>
<keyword evidence="2" id="KW-1185">Reference proteome</keyword>
<evidence type="ECO:0000313" key="2">
    <source>
        <dbReference type="Proteomes" id="UP000002875"/>
    </source>
</evidence>
<accession>A0ABM5N7H6</accession>
<evidence type="ECO:0000313" key="1">
    <source>
        <dbReference type="EMBL" id="AFK05500.1"/>
    </source>
</evidence>
<organism evidence="1 2">
    <name type="scientific">Emticicia oligotrophica (strain DSM 17448 / CIP 109782 / MTCC 6937 / GPTSA100-15)</name>
    <dbReference type="NCBI Taxonomy" id="929562"/>
    <lineage>
        <taxon>Bacteria</taxon>
        <taxon>Pseudomonadati</taxon>
        <taxon>Bacteroidota</taxon>
        <taxon>Cytophagia</taxon>
        <taxon>Cytophagales</taxon>
        <taxon>Leadbetterellaceae</taxon>
        <taxon>Emticicia</taxon>
    </lineage>
</organism>
<dbReference type="EMBL" id="CP002962">
    <property type="protein sequence ID" value="AFK05500.1"/>
    <property type="molecule type" value="Genomic_DNA"/>
</dbReference>
<dbReference type="InterPro" id="IPR008551">
    <property type="entry name" value="TANGO2"/>
</dbReference>
<gene>
    <name evidence="1" type="ordered locus">Emtol_0228</name>
</gene>
<geneLocation type="plasmid" evidence="1 2">
    <name>pEMTOL01</name>
</geneLocation>
<proteinExistence type="predicted"/>